<reference evidence="3" key="1">
    <citation type="journal article" date="2016" name="Ticks Tick Borne Dis.">
        <title>De novo assembly and annotation of the salivary gland transcriptome of Rhipicephalus appendiculatus male and female ticks during blood feeding.</title>
        <authorList>
            <person name="de Castro M.H."/>
            <person name="de Klerk D."/>
            <person name="Pienaar R."/>
            <person name="Latif A.A."/>
            <person name="Rees D.J."/>
            <person name="Mans B.J."/>
        </authorList>
    </citation>
    <scope>NUCLEOTIDE SEQUENCE</scope>
    <source>
        <tissue evidence="3">Salivary glands</tissue>
    </source>
</reference>
<evidence type="ECO:0000313" key="3">
    <source>
        <dbReference type="EMBL" id="JAP81559.1"/>
    </source>
</evidence>
<name>A0A131YQM5_RHIAP</name>
<feature type="region of interest" description="Disordered" evidence="1">
    <location>
        <begin position="43"/>
        <end position="93"/>
    </location>
</feature>
<evidence type="ECO:0008006" key="4">
    <source>
        <dbReference type="Google" id="ProtNLM"/>
    </source>
</evidence>
<evidence type="ECO:0000256" key="2">
    <source>
        <dbReference type="SAM" id="SignalP"/>
    </source>
</evidence>
<keyword evidence="2" id="KW-0732">Signal</keyword>
<feature type="compositionally biased region" description="Basic and acidic residues" evidence="1">
    <location>
        <begin position="53"/>
        <end position="72"/>
    </location>
</feature>
<feature type="signal peptide" evidence="2">
    <location>
        <begin position="1"/>
        <end position="23"/>
    </location>
</feature>
<organism evidence="3">
    <name type="scientific">Rhipicephalus appendiculatus</name>
    <name type="common">Brown ear tick</name>
    <dbReference type="NCBI Taxonomy" id="34631"/>
    <lineage>
        <taxon>Eukaryota</taxon>
        <taxon>Metazoa</taxon>
        <taxon>Ecdysozoa</taxon>
        <taxon>Arthropoda</taxon>
        <taxon>Chelicerata</taxon>
        <taxon>Arachnida</taxon>
        <taxon>Acari</taxon>
        <taxon>Parasitiformes</taxon>
        <taxon>Ixodida</taxon>
        <taxon>Ixodoidea</taxon>
        <taxon>Ixodidae</taxon>
        <taxon>Rhipicephalinae</taxon>
        <taxon>Rhipicephalus</taxon>
        <taxon>Rhipicephalus</taxon>
    </lineage>
</organism>
<proteinExistence type="predicted"/>
<feature type="chain" id="PRO_5007285828" description="Evasin" evidence="2">
    <location>
        <begin position="24"/>
        <end position="93"/>
    </location>
</feature>
<dbReference type="AlphaFoldDB" id="A0A131YQM5"/>
<evidence type="ECO:0000256" key="1">
    <source>
        <dbReference type="SAM" id="MobiDB-lite"/>
    </source>
</evidence>
<accession>A0A131YQM5</accession>
<protein>
    <recommendedName>
        <fullName evidence="4">Evasin</fullName>
    </recommendedName>
</protein>
<feature type="compositionally biased region" description="Basic residues" evidence="1">
    <location>
        <begin position="74"/>
        <end position="93"/>
    </location>
</feature>
<dbReference type="EMBL" id="GEDV01006998">
    <property type="protein sequence ID" value="JAP81559.1"/>
    <property type="molecule type" value="Transcribed_RNA"/>
</dbReference>
<sequence>MGKMTRGFLRCILLFTFATLVLASSYGEDDDVTDDTGMNHVARVEDTPTGVPEHAEGGNKEGSRTYENENRSRYPSRRKIGQLQKRRAHSFDE</sequence>